<dbReference type="InterPro" id="IPR010730">
    <property type="entry name" value="HET"/>
</dbReference>
<name>A0AA40CGZ1_9PEZI</name>
<dbReference type="EMBL" id="JAULSV010000007">
    <property type="protein sequence ID" value="KAK0638496.1"/>
    <property type="molecule type" value="Genomic_DNA"/>
</dbReference>
<sequence length="348" mass="38395">MASTYPYSKLPDRSIRLLRLLPSRGRESPIHGKMICCPLPHDILEDGLYEALSYVWGSPDDPRCIHLQDDDLLGHGTTRPSSGVLSVTRNLHEALIRLRHAHVDRILWIDAICINQADIEERNQQVAIMAQIYATASRVLVWLGEDNGDGSEEALDEILAKAKETPDSKMKTSESSSNELIALLQRPWFRRVWILQEVAAARSILVMCGARTIDGHSFHLGVTAALQDVEQEKPPAAMRLMQDTFLRRYHLPADQGRFALGIAPLPDLLDSYMTSEATDPRDKVFALIGLASGDLVGSGLMADYSLALGELVKRLCSFCFGTALTVGCFGVEEQVALLRGTGHVLGRV</sequence>
<evidence type="ECO:0000313" key="3">
    <source>
        <dbReference type="Proteomes" id="UP001174936"/>
    </source>
</evidence>
<accession>A0AA40CGZ1</accession>
<dbReference type="Proteomes" id="UP001174936">
    <property type="component" value="Unassembled WGS sequence"/>
</dbReference>
<dbReference type="PANTHER" id="PTHR24148">
    <property type="entry name" value="ANKYRIN REPEAT DOMAIN-CONTAINING PROTEIN 39 HOMOLOG-RELATED"/>
    <property type="match status" value="1"/>
</dbReference>
<evidence type="ECO:0000313" key="2">
    <source>
        <dbReference type="EMBL" id="KAK0638496.1"/>
    </source>
</evidence>
<reference evidence="2" key="1">
    <citation type="submission" date="2023-06" db="EMBL/GenBank/DDBJ databases">
        <title>Genome-scale phylogeny and comparative genomics of the fungal order Sordariales.</title>
        <authorList>
            <consortium name="Lawrence Berkeley National Laboratory"/>
            <person name="Hensen N."/>
            <person name="Bonometti L."/>
            <person name="Westerberg I."/>
            <person name="Brannstrom I.O."/>
            <person name="Guillou S."/>
            <person name="Cros-Aarteil S."/>
            <person name="Calhoun S."/>
            <person name="Haridas S."/>
            <person name="Kuo A."/>
            <person name="Mondo S."/>
            <person name="Pangilinan J."/>
            <person name="Riley R."/>
            <person name="Labutti K."/>
            <person name="Andreopoulos B."/>
            <person name="Lipzen A."/>
            <person name="Chen C."/>
            <person name="Yanf M."/>
            <person name="Daum C."/>
            <person name="Ng V."/>
            <person name="Clum A."/>
            <person name="Steindorff A."/>
            <person name="Ohm R."/>
            <person name="Martin F."/>
            <person name="Silar P."/>
            <person name="Natvig D."/>
            <person name="Lalanne C."/>
            <person name="Gautier V."/>
            <person name="Ament-Velasquez S.L."/>
            <person name="Kruys A."/>
            <person name="Hutchinson M.I."/>
            <person name="Powell A.J."/>
            <person name="Barry K."/>
            <person name="Miller A.N."/>
            <person name="Grigoriev I.V."/>
            <person name="Debuchy R."/>
            <person name="Gladieux P."/>
            <person name="Thoren M.H."/>
            <person name="Johannesson H."/>
        </authorList>
    </citation>
    <scope>NUCLEOTIDE SEQUENCE</scope>
    <source>
        <strain evidence="2">SMH2532-1</strain>
    </source>
</reference>
<dbReference type="AlphaFoldDB" id="A0AA40CGZ1"/>
<dbReference type="Pfam" id="PF06985">
    <property type="entry name" value="HET"/>
    <property type="match status" value="1"/>
</dbReference>
<gene>
    <name evidence="2" type="ORF">B0T16DRAFT_337849</name>
</gene>
<dbReference type="PANTHER" id="PTHR24148:SF78">
    <property type="entry name" value="HETEROKARYON INCOMPATIBILITY DOMAIN-CONTAINING PROTEIN"/>
    <property type="match status" value="1"/>
</dbReference>
<organism evidence="2 3">
    <name type="scientific">Cercophora newfieldiana</name>
    <dbReference type="NCBI Taxonomy" id="92897"/>
    <lineage>
        <taxon>Eukaryota</taxon>
        <taxon>Fungi</taxon>
        <taxon>Dikarya</taxon>
        <taxon>Ascomycota</taxon>
        <taxon>Pezizomycotina</taxon>
        <taxon>Sordariomycetes</taxon>
        <taxon>Sordariomycetidae</taxon>
        <taxon>Sordariales</taxon>
        <taxon>Lasiosphaeriaceae</taxon>
        <taxon>Cercophora</taxon>
    </lineage>
</organism>
<feature type="non-terminal residue" evidence="2">
    <location>
        <position position="348"/>
    </location>
</feature>
<protein>
    <submittedName>
        <fullName evidence="2">Heterokaryon incompatibility protein-domain-containing protein</fullName>
    </submittedName>
</protein>
<evidence type="ECO:0000259" key="1">
    <source>
        <dbReference type="Pfam" id="PF06985"/>
    </source>
</evidence>
<comment type="caution">
    <text evidence="2">The sequence shown here is derived from an EMBL/GenBank/DDBJ whole genome shotgun (WGS) entry which is preliminary data.</text>
</comment>
<feature type="domain" description="Heterokaryon incompatibility" evidence="1">
    <location>
        <begin position="49"/>
        <end position="197"/>
    </location>
</feature>
<proteinExistence type="predicted"/>
<keyword evidence="3" id="KW-1185">Reference proteome</keyword>
<dbReference type="InterPro" id="IPR052895">
    <property type="entry name" value="HetReg/Transcr_Mod"/>
</dbReference>